<dbReference type="InterPro" id="IPR001173">
    <property type="entry name" value="Glyco_trans_2-like"/>
</dbReference>
<keyword evidence="2" id="KW-0808">Transferase</keyword>
<dbReference type="Gene3D" id="3.90.550.10">
    <property type="entry name" value="Spore Coat Polysaccharide Biosynthesis Protein SpsA, Chain A"/>
    <property type="match status" value="1"/>
</dbReference>
<dbReference type="GO" id="GO:0016758">
    <property type="term" value="F:hexosyltransferase activity"/>
    <property type="evidence" value="ECO:0007669"/>
    <property type="project" value="UniProtKB-ARBA"/>
</dbReference>
<dbReference type="PANTHER" id="PTHR22916">
    <property type="entry name" value="GLYCOSYLTRANSFERASE"/>
    <property type="match status" value="1"/>
</dbReference>
<dbReference type="CDD" id="cd00761">
    <property type="entry name" value="Glyco_tranf_GTA_type"/>
    <property type="match status" value="1"/>
</dbReference>
<evidence type="ECO:0000313" key="2">
    <source>
        <dbReference type="EMBL" id="RZU38983.1"/>
    </source>
</evidence>
<sequence>MTKYIIITPARDEEDYLERTVLSVLQQSILPIQWILMDDGSRDRTGEIMDHYAQLYPWITVCHRNDRGFRNSAGGEIDAFYDGYSRIACSDWNFIIKLDGDLSFSPDYFAKCFAEFANDPRLGIGGGGIYHELNGGVTLEKSPTFHVRGATKIYRRECWEDIGGLMRAPGWDTVDELKANMLGWTTRSFPDFRLLHHRYTGAADGAWNNAVKDGRANYIAGYHPLFMLLKCTARSIKHPFLVGSVGLMRGFLSGYWERIPQVQDRGLIRYTRNQQLRRLLLLDTIWK</sequence>
<dbReference type="OrthoDB" id="9800276at2"/>
<feature type="domain" description="Glycosyltransferase 2-like" evidence="1">
    <location>
        <begin position="6"/>
        <end position="140"/>
    </location>
</feature>
<evidence type="ECO:0000259" key="1">
    <source>
        <dbReference type="Pfam" id="PF00535"/>
    </source>
</evidence>
<evidence type="ECO:0000313" key="3">
    <source>
        <dbReference type="Proteomes" id="UP000292958"/>
    </source>
</evidence>
<keyword evidence="3" id="KW-1185">Reference proteome</keyword>
<dbReference type="SUPFAM" id="SSF53448">
    <property type="entry name" value="Nucleotide-diphospho-sugar transferases"/>
    <property type="match status" value="1"/>
</dbReference>
<name>A0A4Q7YQ36_9BACT</name>
<gene>
    <name evidence="2" type="ORF">BDD14_0306</name>
</gene>
<dbReference type="AlphaFoldDB" id="A0A4Q7YQ36"/>
<proteinExistence type="predicted"/>
<dbReference type="InterPro" id="IPR029044">
    <property type="entry name" value="Nucleotide-diphossugar_trans"/>
</dbReference>
<dbReference type="Proteomes" id="UP000292958">
    <property type="component" value="Unassembled WGS sequence"/>
</dbReference>
<protein>
    <submittedName>
        <fullName evidence="2">Glycosyl transferase family 2</fullName>
    </submittedName>
</protein>
<accession>A0A4Q7YQ36</accession>
<dbReference type="Pfam" id="PF00535">
    <property type="entry name" value="Glycos_transf_2"/>
    <property type="match status" value="1"/>
</dbReference>
<dbReference type="PANTHER" id="PTHR22916:SF64">
    <property type="entry name" value="TRANSFERASE, PUTATIVE-RELATED"/>
    <property type="match status" value="1"/>
</dbReference>
<reference evidence="2 3" key="1">
    <citation type="submission" date="2019-02" db="EMBL/GenBank/DDBJ databases">
        <title>Genomic Encyclopedia of Archaeal and Bacterial Type Strains, Phase II (KMG-II): from individual species to whole genera.</title>
        <authorList>
            <person name="Goeker M."/>
        </authorList>
    </citation>
    <scope>NUCLEOTIDE SEQUENCE [LARGE SCALE GENOMIC DNA]</scope>
    <source>
        <strain evidence="2 3">DSM 18101</strain>
    </source>
</reference>
<comment type="caution">
    <text evidence="2">The sequence shown here is derived from an EMBL/GenBank/DDBJ whole genome shotgun (WGS) entry which is preliminary data.</text>
</comment>
<dbReference type="EMBL" id="SHKW01000001">
    <property type="protein sequence ID" value="RZU38983.1"/>
    <property type="molecule type" value="Genomic_DNA"/>
</dbReference>
<dbReference type="RefSeq" id="WP_130417266.1">
    <property type="nucleotide sequence ID" value="NZ_SHKW01000001.1"/>
</dbReference>
<organism evidence="2 3">
    <name type="scientific">Edaphobacter modestus</name>
    <dbReference type="NCBI Taxonomy" id="388466"/>
    <lineage>
        <taxon>Bacteria</taxon>
        <taxon>Pseudomonadati</taxon>
        <taxon>Acidobacteriota</taxon>
        <taxon>Terriglobia</taxon>
        <taxon>Terriglobales</taxon>
        <taxon>Acidobacteriaceae</taxon>
        <taxon>Edaphobacter</taxon>
    </lineage>
</organism>